<dbReference type="PROSITE" id="PS00211">
    <property type="entry name" value="ABC_TRANSPORTER_1"/>
    <property type="match status" value="1"/>
</dbReference>
<feature type="domain" description="ABC transporter" evidence="10">
    <location>
        <begin position="275"/>
        <end position="511"/>
    </location>
</feature>
<accession>A0A919XIZ8</accession>
<dbReference type="InterPro" id="IPR050095">
    <property type="entry name" value="ECF_ABC_transporter_ATP-bd"/>
</dbReference>
<keyword evidence="8" id="KW-0472">Membrane</keyword>
<dbReference type="GO" id="GO:0043190">
    <property type="term" value="C:ATP-binding cassette (ABC) transporter complex"/>
    <property type="evidence" value="ECO:0007669"/>
    <property type="project" value="TreeGrafter"/>
</dbReference>
<dbReference type="SUPFAM" id="SSF52540">
    <property type="entry name" value="P-loop containing nucleoside triphosphate hydrolases"/>
    <property type="match status" value="2"/>
</dbReference>
<dbReference type="Proteomes" id="UP000679779">
    <property type="component" value="Unassembled WGS sequence"/>
</dbReference>
<dbReference type="EMBL" id="BORQ01000007">
    <property type="protein sequence ID" value="GIO33801.1"/>
    <property type="molecule type" value="Genomic_DNA"/>
</dbReference>
<evidence type="ECO:0000256" key="7">
    <source>
        <dbReference type="ARBA" id="ARBA00022967"/>
    </source>
</evidence>
<evidence type="ECO:0000259" key="10">
    <source>
        <dbReference type="PROSITE" id="PS50893"/>
    </source>
</evidence>
<dbReference type="GO" id="GO:0016887">
    <property type="term" value="F:ATP hydrolysis activity"/>
    <property type="evidence" value="ECO:0007669"/>
    <property type="project" value="InterPro"/>
</dbReference>
<protein>
    <submittedName>
        <fullName evidence="11">ABC transporter ATP-binding protein</fullName>
    </submittedName>
</protein>
<comment type="similarity">
    <text evidence="2">Belongs to the ABC transporter superfamily.</text>
</comment>
<dbReference type="PANTHER" id="PTHR43553">
    <property type="entry name" value="HEAVY METAL TRANSPORTER"/>
    <property type="match status" value="1"/>
</dbReference>
<proteinExistence type="inferred from homology"/>
<keyword evidence="6 11" id="KW-0067">ATP-binding</keyword>
<dbReference type="InterPro" id="IPR003439">
    <property type="entry name" value="ABC_transporter-like_ATP-bd"/>
</dbReference>
<evidence type="ECO:0000256" key="8">
    <source>
        <dbReference type="ARBA" id="ARBA00023136"/>
    </source>
</evidence>
<evidence type="ECO:0000256" key="4">
    <source>
        <dbReference type="ARBA" id="ARBA00022475"/>
    </source>
</evidence>
<keyword evidence="5" id="KW-0547">Nucleotide-binding</keyword>
<keyword evidence="3" id="KW-0813">Transport</keyword>
<feature type="region of interest" description="Disordered" evidence="9">
    <location>
        <begin position="337"/>
        <end position="357"/>
    </location>
</feature>
<keyword evidence="4" id="KW-1003">Cell membrane</keyword>
<dbReference type="Pfam" id="PF00005">
    <property type="entry name" value="ABC_tran"/>
    <property type="match status" value="2"/>
</dbReference>
<keyword evidence="7" id="KW-1278">Translocase</keyword>
<dbReference type="InterPro" id="IPR015856">
    <property type="entry name" value="ABC_transpr_CbiO/EcfA_su"/>
</dbReference>
<dbReference type="PROSITE" id="PS50893">
    <property type="entry name" value="ABC_TRANSPORTER_2"/>
    <property type="match status" value="2"/>
</dbReference>
<dbReference type="InterPro" id="IPR003593">
    <property type="entry name" value="AAA+_ATPase"/>
</dbReference>
<dbReference type="Gene3D" id="3.40.50.300">
    <property type="entry name" value="P-loop containing nucleotide triphosphate hydrolases"/>
    <property type="match status" value="2"/>
</dbReference>
<dbReference type="GO" id="GO:0042626">
    <property type="term" value="F:ATPase-coupled transmembrane transporter activity"/>
    <property type="evidence" value="ECO:0007669"/>
    <property type="project" value="TreeGrafter"/>
</dbReference>
<dbReference type="SMART" id="SM00382">
    <property type="entry name" value="AAA"/>
    <property type="match status" value="2"/>
</dbReference>
<sequence length="513" mass="57959">MIEHRETFEPETVAGVSMLRLKFPGEQTFVFKDLSLSVRRGEKVLLLGPSGCGKSTLLQVLGGLIPHVMEVPLKADGIVAPQSGGYVFQDPDTQFCMPYVDEELAFVLENRGIRRERMLPEMRRVLAAVGLNLDQLHVPVDSLSQGMKQRLALASVLLLEPDVIFLDEPSALLDPEGRKQMWEAVWESAEGRTLIVVEHRIDEIADRMDRIILFAPDGGVIGDGSPEWIFRTFRRELRQYGIWYPGVWEDFFRMLETKRDETEKTVVPENPAPLLTLRQFTGFRAGRPVVHAESAQIYPGDFIAIVGPNGAGKSSFLLSLMSLLRFRGEYRLCGEAMPETEGASRRERKKAHPPSDRVGYVFQNPEFQFVADTVLEEAAFSLKTGRLTGDENRLAEEKARDFLRFFHLEGLECRHPYQLSTGQKRRLSMAAAVMRGQPILLLDEPTFGQDARNTFAILDYCLNMQEKGAAIVMVTHEEDIARQVATRVWEVRDGAVIERPAVESKRTERRVGT</sequence>
<feature type="domain" description="ABC transporter" evidence="10">
    <location>
        <begin position="16"/>
        <end position="242"/>
    </location>
</feature>
<evidence type="ECO:0000256" key="9">
    <source>
        <dbReference type="SAM" id="MobiDB-lite"/>
    </source>
</evidence>
<evidence type="ECO:0000256" key="2">
    <source>
        <dbReference type="ARBA" id="ARBA00005417"/>
    </source>
</evidence>
<organism evidence="11 12">
    <name type="scientific">Paenibacillus albilobatus</name>
    <dbReference type="NCBI Taxonomy" id="2716884"/>
    <lineage>
        <taxon>Bacteria</taxon>
        <taxon>Bacillati</taxon>
        <taxon>Bacillota</taxon>
        <taxon>Bacilli</taxon>
        <taxon>Bacillales</taxon>
        <taxon>Paenibacillaceae</taxon>
        <taxon>Paenibacillus</taxon>
    </lineage>
</organism>
<evidence type="ECO:0000256" key="1">
    <source>
        <dbReference type="ARBA" id="ARBA00004202"/>
    </source>
</evidence>
<dbReference type="RefSeq" id="WP_160043845.1">
    <property type="nucleotide sequence ID" value="NZ_BORQ01000007.1"/>
</dbReference>
<comment type="caution">
    <text evidence="11">The sequence shown here is derived from an EMBL/GenBank/DDBJ whole genome shotgun (WGS) entry which is preliminary data.</text>
</comment>
<dbReference type="InterPro" id="IPR017871">
    <property type="entry name" value="ABC_transporter-like_CS"/>
</dbReference>
<comment type="subcellular location">
    <subcellularLocation>
        <location evidence="1">Cell membrane</location>
        <topology evidence="1">Peripheral membrane protein</topology>
    </subcellularLocation>
</comment>
<dbReference type="InterPro" id="IPR027417">
    <property type="entry name" value="P-loop_NTPase"/>
</dbReference>
<gene>
    <name evidence="11" type="ORF">J2TS6_49420</name>
</gene>
<evidence type="ECO:0000256" key="5">
    <source>
        <dbReference type="ARBA" id="ARBA00022741"/>
    </source>
</evidence>
<dbReference type="GO" id="GO:0005524">
    <property type="term" value="F:ATP binding"/>
    <property type="evidence" value="ECO:0007669"/>
    <property type="project" value="UniProtKB-KW"/>
</dbReference>
<evidence type="ECO:0000313" key="11">
    <source>
        <dbReference type="EMBL" id="GIO33801.1"/>
    </source>
</evidence>
<evidence type="ECO:0000313" key="12">
    <source>
        <dbReference type="Proteomes" id="UP000679779"/>
    </source>
</evidence>
<dbReference type="AlphaFoldDB" id="A0A919XIZ8"/>
<keyword evidence="12" id="KW-1185">Reference proteome</keyword>
<dbReference type="PANTHER" id="PTHR43553:SF24">
    <property type="entry name" value="ENERGY-COUPLING FACTOR TRANSPORTER ATP-BINDING PROTEIN ECFA1"/>
    <property type="match status" value="1"/>
</dbReference>
<evidence type="ECO:0000256" key="6">
    <source>
        <dbReference type="ARBA" id="ARBA00022840"/>
    </source>
</evidence>
<evidence type="ECO:0000256" key="3">
    <source>
        <dbReference type="ARBA" id="ARBA00022448"/>
    </source>
</evidence>
<reference evidence="11" key="1">
    <citation type="submission" date="2021-03" db="EMBL/GenBank/DDBJ databases">
        <title>Antimicrobial resistance genes in bacteria isolated from Japanese honey, and their potential for conferring macrolide and lincosamide resistance in the American foulbrood pathogen Paenibacillus larvae.</title>
        <authorList>
            <person name="Okamoto M."/>
            <person name="Kumagai M."/>
            <person name="Kanamori H."/>
            <person name="Takamatsu D."/>
        </authorList>
    </citation>
    <scope>NUCLEOTIDE SEQUENCE</scope>
    <source>
        <strain evidence="11">J2TS6</strain>
    </source>
</reference>
<dbReference type="CDD" id="cd03225">
    <property type="entry name" value="ABC_cobalt_CbiO_domain1"/>
    <property type="match status" value="2"/>
</dbReference>
<name>A0A919XIZ8_9BACL</name>